<reference evidence="3" key="1">
    <citation type="submission" date="2019-08" db="EMBL/GenBank/DDBJ databases">
        <authorList>
            <person name="Kucharzyk K."/>
            <person name="Murdoch R.W."/>
            <person name="Higgins S."/>
            <person name="Loffler F."/>
        </authorList>
    </citation>
    <scope>NUCLEOTIDE SEQUENCE</scope>
</reference>
<dbReference type="GO" id="GO:0047736">
    <property type="term" value="F:cellobiose epimerase activity"/>
    <property type="evidence" value="ECO:0007669"/>
    <property type="project" value="UniProtKB-EC"/>
</dbReference>
<name>A0A645IDM1_9ZZZZ</name>
<dbReference type="InterPro" id="IPR012341">
    <property type="entry name" value="6hp_glycosidase-like_sf"/>
</dbReference>
<dbReference type="GO" id="GO:0005975">
    <property type="term" value="P:carbohydrate metabolic process"/>
    <property type="evidence" value="ECO:0007669"/>
    <property type="project" value="InterPro"/>
</dbReference>
<protein>
    <submittedName>
        <fullName evidence="3">Cellobiose 2-epimerase</fullName>
        <ecNumber evidence="3">5.1.3.11</ecNumber>
    </submittedName>
</protein>
<dbReference type="AlphaFoldDB" id="A0A645IDM1"/>
<dbReference type="EC" id="5.1.3.11" evidence="3"/>
<dbReference type="PANTHER" id="PTHR15108">
    <property type="entry name" value="N-ACYLGLUCOSAMINE-2-EPIMERASE"/>
    <property type="match status" value="1"/>
</dbReference>
<comment type="similarity">
    <text evidence="1">Belongs to the N-acylglucosamine 2-epimerase family.</text>
</comment>
<keyword evidence="2 3" id="KW-0413">Isomerase</keyword>
<dbReference type="SUPFAM" id="SSF48208">
    <property type="entry name" value="Six-hairpin glycosidases"/>
    <property type="match status" value="1"/>
</dbReference>
<evidence type="ECO:0000256" key="2">
    <source>
        <dbReference type="ARBA" id="ARBA00023235"/>
    </source>
</evidence>
<proteinExistence type="inferred from homology"/>
<evidence type="ECO:0000256" key="1">
    <source>
        <dbReference type="ARBA" id="ARBA00008558"/>
    </source>
</evidence>
<evidence type="ECO:0000313" key="3">
    <source>
        <dbReference type="EMBL" id="MPN49016.1"/>
    </source>
</evidence>
<comment type="caution">
    <text evidence="3">The sequence shown here is derived from an EMBL/GenBank/DDBJ whole genome shotgun (WGS) entry which is preliminary data.</text>
</comment>
<gene>
    <name evidence="3" type="primary">ce_6</name>
    <name evidence="3" type="ORF">SDC9_196629</name>
</gene>
<accession>A0A645IDM1</accession>
<dbReference type="InterPro" id="IPR008928">
    <property type="entry name" value="6-hairpin_glycosidase_sf"/>
</dbReference>
<dbReference type="InterPro" id="IPR010819">
    <property type="entry name" value="AGE/CE"/>
</dbReference>
<dbReference type="Gene3D" id="1.50.10.10">
    <property type="match status" value="1"/>
</dbReference>
<dbReference type="Pfam" id="PF07221">
    <property type="entry name" value="GlcNAc_2-epim"/>
    <property type="match status" value="1"/>
</dbReference>
<sequence length="123" mass="13787">MAAKVLNEALSPEGGLFYEGRAGAIIDDGRECWPQAEALVGFLNAFQISGDQKFFSAAVDVWDFIQTSLADRVHGEWFWRIHRDGSPDPRLPKVSEWKGPYHGTRACLETIHRLHPKSPVTIP</sequence>
<dbReference type="EMBL" id="VSSQ01111869">
    <property type="protein sequence ID" value="MPN49016.1"/>
    <property type="molecule type" value="Genomic_DNA"/>
</dbReference>
<organism evidence="3">
    <name type="scientific">bioreactor metagenome</name>
    <dbReference type="NCBI Taxonomy" id="1076179"/>
    <lineage>
        <taxon>unclassified sequences</taxon>
        <taxon>metagenomes</taxon>
        <taxon>ecological metagenomes</taxon>
    </lineage>
</organism>